<dbReference type="RefSeq" id="WP_088552560.1">
    <property type="nucleotide sequence ID" value="NZ_BDGJ01000002.1"/>
</dbReference>
<dbReference type="Pfam" id="PF03235">
    <property type="entry name" value="GmrSD_N"/>
    <property type="match status" value="1"/>
</dbReference>
<organism evidence="2 3">
    <name type="scientific">Calderihabitans maritimus</name>
    <dbReference type="NCBI Taxonomy" id="1246530"/>
    <lineage>
        <taxon>Bacteria</taxon>
        <taxon>Bacillati</taxon>
        <taxon>Bacillota</taxon>
        <taxon>Clostridia</taxon>
        <taxon>Neomoorellales</taxon>
        <taxon>Calderihabitantaceae</taxon>
        <taxon>Calderihabitans</taxon>
    </lineage>
</organism>
<reference evidence="3" key="1">
    <citation type="journal article" date="2017" name="Appl. Environ. Microbiol.">
        <title>Genomic analysis of Calderihabitans maritimus KKC1, a thermophilic hydrogenogenic carboxydotrophic bacterium isolated from marine sediment.</title>
        <authorList>
            <person name="Omae K."/>
            <person name="Yoneda Y."/>
            <person name="Fukuyama Y."/>
            <person name="Yoshida T."/>
            <person name="Sako Y."/>
        </authorList>
    </citation>
    <scope>NUCLEOTIDE SEQUENCE [LARGE SCALE GENOMIC DNA]</scope>
    <source>
        <strain evidence="3">KKC1</strain>
    </source>
</reference>
<accession>A0A1Z5HN60</accession>
<name>A0A1Z5HN60_9FIRM</name>
<dbReference type="OrthoDB" id="9798761at2"/>
<evidence type="ECO:0000259" key="1">
    <source>
        <dbReference type="Pfam" id="PF03235"/>
    </source>
</evidence>
<dbReference type="EMBL" id="BDGJ01000002">
    <property type="protein sequence ID" value="GAW90953.1"/>
    <property type="molecule type" value="Genomic_DNA"/>
</dbReference>
<evidence type="ECO:0000313" key="3">
    <source>
        <dbReference type="Proteomes" id="UP000197032"/>
    </source>
</evidence>
<feature type="domain" description="GmrSD restriction endonucleases N-terminal" evidence="1">
    <location>
        <begin position="14"/>
        <end position="228"/>
    </location>
</feature>
<dbReference type="InterPro" id="IPR004919">
    <property type="entry name" value="GmrSD_N"/>
</dbReference>
<dbReference type="PANTHER" id="PTHR37292:SF2">
    <property type="entry name" value="DUF262 DOMAIN-CONTAINING PROTEIN"/>
    <property type="match status" value="1"/>
</dbReference>
<keyword evidence="3" id="KW-1185">Reference proteome</keyword>
<comment type="caution">
    <text evidence="2">The sequence shown here is derived from an EMBL/GenBank/DDBJ whole genome shotgun (WGS) entry which is preliminary data.</text>
</comment>
<proteinExistence type="predicted"/>
<sequence length="561" mass="64479">MALQQLKVWEIVKQAVSKNVDIPEFQREFVWDPEQVKLLAESLYREYPVGSFLLWDSSEYREAKTAEGTQASMWIVDGQQRTTALCLLMGQKPYWWASYDDWNKALDRYDVMVNLLPDANGAQLEFALPNPIRRRDPRWVSLRSILAIKNVEELTELTEEVLKKLESDTGKKMELFGKVNARIQRLWRIRDQDIPIIKISHEVEDVAEIFRRLNQAGTRVKEADVYLALAAVGNPGWVRDQFLPYRNDLEDRGWDLDPGVFIRTMTAIGYGRARLAEVPKEFWNQTNLPGVWKRTSQVITDVLRRLAEFGVMTADLLPSANALIPLFVLHARWGNSKSYSFGKALRWFLLASRDGRYSGSAITNLNEDVRAINEAKHFNAALESLLKRLRVEPKVDAADFLNRYDRGGSRFLRLLVYLVLFQRGAHDWVDGTRIGYDKTGSPITSGFAPQWHHIYPRSLLRKAGIANDDIHALGNITVLNERTNVNKLAGKPPWRYVMQYGITREKLDEHLVPAFFKDAKSGEAMLKKSWGEENIRERYGDFVIERASLLARAANELLSKL</sequence>
<protein>
    <recommendedName>
        <fullName evidence="1">GmrSD restriction endonucleases N-terminal domain-containing protein</fullName>
    </recommendedName>
</protein>
<evidence type="ECO:0000313" key="2">
    <source>
        <dbReference type="EMBL" id="GAW90953.1"/>
    </source>
</evidence>
<gene>
    <name evidence="2" type="ORF">KKC1_01150</name>
</gene>
<dbReference type="Proteomes" id="UP000197032">
    <property type="component" value="Unassembled WGS sequence"/>
</dbReference>
<dbReference type="PANTHER" id="PTHR37292">
    <property type="entry name" value="VNG6097C"/>
    <property type="match status" value="1"/>
</dbReference>
<dbReference type="AlphaFoldDB" id="A0A1Z5HN60"/>